<feature type="compositionally biased region" description="Basic and acidic residues" evidence="1">
    <location>
        <begin position="246"/>
        <end position="259"/>
    </location>
</feature>
<keyword evidence="3" id="KW-1185">Reference proteome</keyword>
<dbReference type="AlphaFoldDB" id="A0A853AXG1"/>
<proteinExistence type="predicted"/>
<organism evidence="2 3">
    <name type="scientific">Amycolatopsis endophytica</name>
    <dbReference type="NCBI Taxonomy" id="860233"/>
    <lineage>
        <taxon>Bacteria</taxon>
        <taxon>Bacillati</taxon>
        <taxon>Actinomycetota</taxon>
        <taxon>Actinomycetes</taxon>
        <taxon>Pseudonocardiales</taxon>
        <taxon>Pseudonocardiaceae</taxon>
        <taxon>Amycolatopsis</taxon>
    </lineage>
</organism>
<protein>
    <submittedName>
        <fullName evidence="2">Uncharacterized protein</fullName>
    </submittedName>
</protein>
<evidence type="ECO:0000313" key="3">
    <source>
        <dbReference type="Proteomes" id="UP000549616"/>
    </source>
</evidence>
<sequence length="310" mass="34031">MFLGVGQGRPHRGGELLDHLRVLLDVGLRAEIHPDLQVRVGARVVGRHLAIALPGRDGQERLHDLARVDVALGHRGGDVRERQLHVLDPRRVTAGLPDDLVDRGGVDVLQRVDRDLLAREVRRGPDRAVGFDDDGTEVLALHAGGGVAGADDLHRQALGLGQQQRRRVAEAELELPAHHAGHDRRTTLRSLQCQVEVLLLEEPLADSEVDGRHVDDRDDTDLERRVALGVGGRRAATAAAGCRGHGQRERGRRGDHASREWAAAEEPVHMVTQVTAIVNNCEANHDHKNPQDPRRSLRKTPRHPTGCSDK</sequence>
<feature type="region of interest" description="Disordered" evidence="1">
    <location>
        <begin position="280"/>
        <end position="310"/>
    </location>
</feature>
<evidence type="ECO:0000313" key="2">
    <source>
        <dbReference type="EMBL" id="NYI87352.1"/>
    </source>
</evidence>
<reference evidence="2 3" key="1">
    <citation type="submission" date="2020-07" db="EMBL/GenBank/DDBJ databases">
        <title>Sequencing the genomes of 1000 actinobacteria strains.</title>
        <authorList>
            <person name="Klenk H.-P."/>
        </authorList>
    </citation>
    <scope>NUCLEOTIDE SEQUENCE [LARGE SCALE GENOMIC DNA]</scope>
    <source>
        <strain evidence="2 3">DSM 104006</strain>
    </source>
</reference>
<feature type="compositionally biased region" description="Basic and acidic residues" evidence="1">
    <location>
        <begin position="283"/>
        <end position="295"/>
    </location>
</feature>
<accession>A0A853AXG1</accession>
<name>A0A853AXG1_9PSEU</name>
<evidence type="ECO:0000256" key="1">
    <source>
        <dbReference type="SAM" id="MobiDB-lite"/>
    </source>
</evidence>
<comment type="caution">
    <text evidence="2">The sequence shown here is derived from an EMBL/GenBank/DDBJ whole genome shotgun (WGS) entry which is preliminary data.</text>
</comment>
<dbReference type="EMBL" id="JACCFK010000001">
    <property type="protein sequence ID" value="NYI87352.1"/>
    <property type="molecule type" value="Genomic_DNA"/>
</dbReference>
<gene>
    <name evidence="2" type="ORF">HNR02_000675</name>
</gene>
<dbReference type="Proteomes" id="UP000549616">
    <property type="component" value="Unassembled WGS sequence"/>
</dbReference>
<feature type="region of interest" description="Disordered" evidence="1">
    <location>
        <begin position="237"/>
        <end position="268"/>
    </location>
</feature>